<evidence type="ECO:0000256" key="2">
    <source>
        <dbReference type="SAM" id="Phobius"/>
    </source>
</evidence>
<dbReference type="SUPFAM" id="SSF49384">
    <property type="entry name" value="Carbohydrate-binding domain"/>
    <property type="match status" value="1"/>
</dbReference>
<sequence>MGQYNLISKYGRWSLLLIGLVPNLALAATLSLSPSTSTVNVGDKLNVAIILNTDSQTISGVDAKLRFDKAVFAVEDSSSSQTGVQIQAGTLLSTVAFNSVSNSDGTISFSAAKTGGSSGYTGTGTLATITLRALTASTGSPVTFDFTSGSTTDSNISTGTSDVLTAVTNGNYVVNTAGTSSTTTSSSSTSTTTSTTSSPTAGSTTTTSTDTSGSGTVSSDGSAATTDANGDGVVDAADLAGAAGQAGTDGQGGSEEVANTGLNLTTSLWLTIIALVAGIWLLKPQARKGR</sequence>
<evidence type="ECO:0000313" key="4">
    <source>
        <dbReference type="EMBL" id="TSC66561.1"/>
    </source>
</evidence>
<dbReference type="InterPro" id="IPR008965">
    <property type="entry name" value="CBM2/CBM3_carb-bd_dom_sf"/>
</dbReference>
<keyword evidence="2" id="KW-0812">Transmembrane</keyword>
<feature type="compositionally biased region" description="Low complexity" evidence="1">
    <location>
        <begin position="176"/>
        <end position="230"/>
    </location>
</feature>
<dbReference type="Proteomes" id="UP000316253">
    <property type="component" value="Unassembled WGS sequence"/>
</dbReference>
<organism evidence="4 5">
    <name type="scientific">Candidatus Berkelbacteria bacterium Gr01-1014_85</name>
    <dbReference type="NCBI Taxonomy" id="2017150"/>
    <lineage>
        <taxon>Bacteria</taxon>
        <taxon>Candidatus Berkelbacteria</taxon>
    </lineage>
</organism>
<feature type="chain" id="PRO_5021780036" evidence="3">
    <location>
        <begin position="28"/>
        <end position="290"/>
    </location>
</feature>
<keyword evidence="2" id="KW-1133">Transmembrane helix</keyword>
<keyword evidence="2" id="KW-0472">Membrane</keyword>
<dbReference type="GO" id="GO:0030246">
    <property type="term" value="F:carbohydrate binding"/>
    <property type="evidence" value="ECO:0007669"/>
    <property type="project" value="InterPro"/>
</dbReference>
<keyword evidence="3" id="KW-0732">Signal</keyword>
<evidence type="ECO:0000313" key="5">
    <source>
        <dbReference type="Proteomes" id="UP000316253"/>
    </source>
</evidence>
<feature type="signal peptide" evidence="3">
    <location>
        <begin position="1"/>
        <end position="27"/>
    </location>
</feature>
<accession>A0A554JE24</accession>
<dbReference type="PROSITE" id="PS00018">
    <property type="entry name" value="EF_HAND_1"/>
    <property type="match status" value="1"/>
</dbReference>
<comment type="caution">
    <text evidence="4">The sequence shown here is derived from an EMBL/GenBank/DDBJ whole genome shotgun (WGS) entry which is preliminary data.</text>
</comment>
<name>A0A554JE24_9BACT</name>
<reference evidence="4 5" key="1">
    <citation type="submission" date="2017-08" db="EMBL/GenBank/DDBJ databases">
        <title>Mechanisms for carbon and nitrogen cycling indicate functional differentiation within the Candidate Phyla Radiation.</title>
        <authorList>
            <person name="Danczak R.E."/>
            <person name="Johnston M.D."/>
            <person name="Kenah C."/>
            <person name="Slattery M."/>
            <person name="Wrighton K.C."/>
            <person name="Wilkins M.J."/>
        </authorList>
    </citation>
    <scope>NUCLEOTIDE SEQUENCE [LARGE SCALE GENOMIC DNA]</scope>
    <source>
        <strain evidence="4">Gr01-1014_85</strain>
    </source>
</reference>
<feature type="transmembrane region" description="Helical" evidence="2">
    <location>
        <begin position="264"/>
        <end position="282"/>
    </location>
</feature>
<dbReference type="AlphaFoldDB" id="A0A554JE24"/>
<dbReference type="InterPro" id="IPR018247">
    <property type="entry name" value="EF_Hand_1_Ca_BS"/>
</dbReference>
<feature type="region of interest" description="Disordered" evidence="1">
    <location>
        <begin position="175"/>
        <end position="230"/>
    </location>
</feature>
<dbReference type="CDD" id="cd08547">
    <property type="entry name" value="Type_II_cohesin"/>
    <property type="match status" value="1"/>
</dbReference>
<dbReference type="Gene3D" id="2.60.40.680">
    <property type="match status" value="1"/>
</dbReference>
<evidence type="ECO:0000256" key="1">
    <source>
        <dbReference type="SAM" id="MobiDB-lite"/>
    </source>
</evidence>
<dbReference type="EMBL" id="VMFD01000002">
    <property type="protein sequence ID" value="TSC66561.1"/>
    <property type="molecule type" value="Genomic_DNA"/>
</dbReference>
<gene>
    <name evidence="4" type="ORF">CEO22_39</name>
</gene>
<evidence type="ECO:0000256" key="3">
    <source>
        <dbReference type="SAM" id="SignalP"/>
    </source>
</evidence>
<protein>
    <submittedName>
        <fullName evidence="4">Uncharacterized protein</fullName>
    </submittedName>
</protein>
<proteinExistence type="predicted"/>